<accession>A0A848KU55</accession>
<proteinExistence type="predicted"/>
<name>A0A848KU55_9ACTN</name>
<feature type="region of interest" description="Disordered" evidence="1">
    <location>
        <begin position="36"/>
        <end position="55"/>
    </location>
</feature>
<dbReference type="EMBL" id="JABBNB010000008">
    <property type="protein sequence ID" value="NMO01527.1"/>
    <property type="molecule type" value="Genomic_DNA"/>
</dbReference>
<feature type="chain" id="PRO_5038940959" evidence="2">
    <location>
        <begin position="21"/>
        <end position="165"/>
    </location>
</feature>
<feature type="signal peptide" evidence="2">
    <location>
        <begin position="1"/>
        <end position="20"/>
    </location>
</feature>
<reference evidence="3 4" key="1">
    <citation type="submission" date="2020-04" db="EMBL/GenBank/DDBJ databases">
        <title>Gordonia sp. nov. TBRC 11910.</title>
        <authorList>
            <person name="Suriyachadkun C."/>
        </authorList>
    </citation>
    <scope>NUCLEOTIDE SEQUENCE [LARGE SCALE GENOMIC DNA]</scope>
    <source>
        <strain evidence="3 4">TBRC 11910</strain>
    </source>
</reference>
<feature type="compositionally biased region" description="Low complexity" evidence="1">
    <location>
        <begin position="36"/>
        <end position="46"/>
    </location>
</feature>
<dbReference type="RefSeq" id="WP_170194032.1">
    <property type="nucleotide sequence ID" value="NZ_JABBNB010000008.1"/>
</dbReference>
<evidence type="ECO:0000313" key="4">
    <source>
        <dbReference type="Proteomes" id="UP000550729"/>
    </source>
</evidence>
<evidence type="ECO:0000313" key="3">
    <source>
        <dbReference type="EMBL" id="NMO01527.1"/>
    </source>
</evidence>
<evidence type="ECO:0000256" key="1">
    <source>
        <dbReference type="SAM" id="MobiDB-lite"/>
    </source>
</evidence>
<evidence type="ECO:0000256" key="2">
    <source>
        <dbReference type="SAM" id="SignalP"/>
    </source>
</evidence>
<comment type="caution">
    <text evidence="3">The sequence shown here is derived from an EMBL/GenBank/DDBJ whole genome shotgun (WGS) entry which is preliminary data.</text>
</comment>
<keyword evidence="2" id="KW-0732">Signal</keyword>
<sequence>MKLKVATTALAAAAAFAVCAAPVHAEGSSDLFGSAGSSDFGSSSKGPQHYGKLGRADAPNGVKSINVWVLPGKGVVAAEEGVYPRNSQIGVKWNSTISTGEEIDSNECKMTVAVAGPKVNAKTGTVRTNLCTSSKLFNLKAAGEYTITVTDAVSGASNAIRFSLQ</sequence>
<protein>
    <submittedName>
        <fullName evidence="3">Uncharacterized protein</fullName>
    </submittedName>
</protein>
<organism evidence="3 4">
    <name type="scientific">Gordonia asplenii</name>
    <dbReference type="NCBI Taxonomy" id="2725283"/>
    <lineage>
        <taxon>Bacteria</taxon>
        <taxon>Bacillati</taxon>
        <taxon>Actinomycetota</taxon>
        <taxon>Actinomycetes</taxon>
        <taxon>Mycobacteriales</taxon>
        <taxon>Gordoniaceae</taxon>
        <taxon>Gordonia</taxon>
    </lineage>
</organism>
<dbReference type="AlphaFoldDB" id="A0A848KU55"/>
<dbReference type="Proteomes" id="UP000550729">
    <property type="component" value="Unassembled WGS sequence"/>
</dbReference>
<gene>
    <name evidence="3" type="ORF">HH308_09915</name>
</gene>
<keyword evidence="4" id="KW-1185">Reference proteome</keyword>